<comment type="similarity">
    <text evidence="2">Belongs to the SusD family.</text>
</comment>
<evidence type="ECO:0000256" key="5">
    <source>
        <dbReference type="ARBA" id="ARBA00023237"/>
    </source>
</evidence>
<comment type="caution">
    <text evidence="8">The sequence shown here is derived from an EMBL/GenBank/DDBJ whole genome shotgun (WGS) entry which is preliminary data.</text>
</comment>
<dbReference type="Pfam" id="PF14322">
    <property type="entry name" value="SusD-like_3"/>
    <property type="match status" value="1"/>
</dbReference>
<gene>
    <name evidence="8" type="ORF">FNJ60_05345</name>
</gene>
<feature type="domain" description="RagB/SusD" evidence="6">
    <location>
        <begin position="317"/>
        <end position="468"/>
    </location>
</feature>
<accession>A0A5D3EFC2</accession>
<dbReference type="PROSITE" id="PS51257">
    <property type="entry name" value="PROKAR_LIPOPROTEIN"/>
    <property type="match status" value="1"/>
</dbReference>
<sequence length="508" mass="58636">MKYLYVSLIIMLLGLTSCNHWLDVEPKTSIPTDKQFESEPGFKDALTGIYLKLGTTQLYAGDLTYAYLDELAGLYSVYPGYDSDVVYNQSITFDYQNRFLGKKNGIYSSMYNIIANINNFLEYVDKNKDVLKTERYYETMKGEALGLRAFLHFDLLRLFGPVYKEHPAEKAIPYRTSFNKKATPVITANEVVEVLLKDLKEAETLLVNSDPCDFFTDHDANGYEQKNHFLVNREFRMNLYAVKAMLARVYCYKGDGESKELAVKYAREVINASNYFTLYTSQTASNYNSIRYEEQIFGITVNEFANLLVNNKMGMESTNPQDHFATLEENFNYFYEKAGAGNTDWRRNPEMFEVGKDAGTVYVFCRKYNQKPLISKSLNKYIGADAVPLIRLPEMYYILAECIADPSESVKALNTVRFARGISYNDEIVTAGYDELDASSLDNVHQTKRINEIMKEYRKEYFGEGQLFYFFKAHYYSTYYGCGEDNMTEAHYQMPLPDNEYLFGNNSK</sequence>
<evidence type="ECO:0000313" key="8">
    <source>
        <dbReference type="EMBL" id="TYK34160.1"/>
    </source>
</evidence>
<keyword evidence="9" id="KW-1185">Reference proteome</keyword>
<evidence type="ECO:0000256" key="1">
    <source>
        <dbReference type="ARBA" id="ARBA00004442"/>
    </source>
</evidence>
<reference evidence="8 9" key="1">
    <citation type="submission" date="2019-07" db="EMBL/GenBank/DDBJ databases">
        <title>Draft Genome Sequences of Bacteroides pyogenes Strains Isolated from the Uterus Holstein Dairy Cows with Metritis.</title>
        <authorList>
            <person name="Cunha F."/>
            <person name="Galvao K.N."/>
            <person name="Jeon S.J."/>
            <person name="Jeong K.C."/>
        </authorList>
    </citation>
    <scope>NUCLEOTIDE SEQUENCE [LARGE SCALE GENOMIC DNA]</scope>
    <source>
        <strain evidence="8 9">KG-31</strain>
    </source>
</reference>
<dbReference type="Pfam" id="PF07980">
    <property type="entry name" value="SusD_RagB"/>
    <property type="match status" value="1"/>
</dbReference>
<dbReference type="SUPFAM" id="SSF48452">
    <property type="entry name" value="TPR-like"/>
    <property type="match status" value="1"/>
</dbReference>
<feature type="domain" description="SusD-like N-terminal" evidence="7">
    <location>
        <begin position="21"/>
        <end position="208"/>
    </location>
</feature>
<dbReference type="InterPro" id="IPR012944">
    <property type="entry name" value="SusD_RagB_dom"/>
</dbReference>
<evidence type="ECO:0000256" key="4">
    <source>
        <dbReference type="ARBA" id="ARBA00023136"/>
    </source>
</evidence>
<evidence type="ECO:0000256" key="2">
    <source>
        <dbReference type="ARBA" id="ARBA00006275"/>
    </source>
</evidence>
<comment type="subcellular location">
    <subcellularLocation>
        <location evidence="1">Cell outer membrane</location>
    </subcellularLocation>
</comment>
<keyword evidence="3" id="KW-0732">Signal</keyword>
<dbReference type="InterPro" id="IPR033985">
    <property type="entry name" value="SusD-like_N"/>
</dbReference>
<dbReference type="RefSeq" id="WP_027324462.1">
    <property type="nucleotide sequence ID" value="NZ_CAMBON010000073.1"/>
</dbReference>
<keyword evidence="5" id="KW-0998">Cell outer membrane</keyword>
<protein>
    <submittedName>
        <fullName evidence="8">RagB/SusD family nutrient uptake outer membrane protein</fullName>
    </submittedName>
</protein>
<dbReference type="InterPro" id="IPR011990">
    <property type="entry name" value="TPR-like_helical_dom_sf"/>
</dbReference>
<name>A0A5D3EFC2_9BACE</name>
<dbReference type="GO" id="GO:0009279">
    <property type="term" value="C:cell outer membrane"/>
    <property type="evidence" value="ECO:0007669"/>
    <property type="project" value="UniProtKB-SubCell"/>
</dbReference>
<evidence type="ECO:0000256" key="3">
    <source>
        <dbReference type="ARBA" id="ARBA00022729"/>
    </source>
</evidence>
<dbReference type="EMBL" id="VKLW01000009">
    <property type="protein sequence ID" value="TYK34160.1"/>
    <property type="molecule type" value="Genomic_DNA"/>
</dbReference>
<organism evidence="8 9">
    <name type="scientific">Bacteroides pyogenes</name>
    <dbReference type="NCBI Taxonomy" id="310300"/>
    <lineage>
        <taxon>Bacteria</taxon>
        <taxon>Pseudomonadati</taxon>
        <taxon>Bacteroidota</taxon>
        <taxon>Bacteroidia</taxon>
        <taxon>Bacteroidales</taxon>
        <taxon>Bacteroidaceae</taxon>
        <taxon>Bacteroides</taxon>
    </lineage>
</organism>
<dbReference type="Gene3D" id="1.25.40.390">
    <property type="match status" value="1"/>
</dbReference>
<evidence type="ECO:0000259" key="6">
    <source>
        <dbReference type="Pfam" id="PF07980"/>
    </source>
</evidence>
<proteinExistence type="inferred from homology"/>
<dbReference type="AlphaFoldDB" id="A0A5D3EFC2"/>
<evidence type="ECO:0000259" key="7">
    <source>
        <dbReference type="Pfam" id="PF14322"/>
    </source>
</evidence>
<evidence type="ECO:0000313" key="9">
    <source>
        <dbReference type="Proteomes" id="UP000324383"/>
    </source>
</evidence>
<keyword evidence="4" id="KW-0472">Membrane</keyword>
<dbReference type="Proteomes" id="UP000324383">
    <property type="component" value="Unassembled WGS sequence"/>
</dbReference>